<evidence type="ECO:0000256" key="2">
    <source>
        <dbReference type="ARBA" id="ARBA00022536"/>
    </source>
</evidence>
<keyword evidence="9" id="KW-0472">Membrane</keyword>
<accession>A0A3Q3E4N3</accession>
<dbReference type="InterPro" id="IPR002126">
    <property type="entry name" value="Cadherin-like_dom"/>
</dbReference>
<evidence type="ECO:0000259" key="13">
    <source>
        <dbReference type="PROSITE" id="PS50268"/>
    </source>
</evidence>
<dbReference type="Pfam" id="PF00028">
    <property type="entry name" value="Cadherin"/>
    <property type="match status" value="7"/>
</dbReference>
<dbReference type="STRING" id="56723.ENSLBEP00000002157"/>
<keyword evidence="8" id="KW-1133">Transmembrane helix</keyword>
<keyword evidence="5" id="KW-0677">Repeat</keyword>
<reference evidence="14" key="2">
    <citation type="submission" date="2025-09" db="UniProtKB">
        <authorList>
            <consortium name="Ensembl"/>
        </authorList>
    </citation>
    <scope>IDENTIFICATION</scope>
</reference>
<evidence type="ECO:0000256" key="3">
    <source>
        <dbReference type="ARBA" id="ARBA00022692"/>
    </source>
</evidence>
<dbReference type="SUPFAM" id="SSF49313">
    <property type="entry name" value="Cadherin-like"/>
    <property type="match status" value="7"/>
</dbReference>
<dbReference type="FunFam" id="2.60.40.60:FF:000106">
    <property type="entry name" value="FAT atypical cadherin 4"/>
    <property type="match status" value="1"/>
</dbReference>
<dbReference type="PROSITE" id="PS50268">
    <property type="entry name" value="CADHERIN_2"/>
    <property type="match status" value="7"/>
</dbReference>
<dbReference type="SMART" id="SM00112">
    <property type="entry name" value="CA"/>
    <property type="match status" value="7"/>
</dbReference>
<evidence type="ECO:0000256" key="10">
    <source>
        <dbReference type="ARBA" id="ARBA00023157"/>
    </source>
</evidence>
<sequence length="778" mass="85735">MQVLAQDADLGQNSEILYVIEPPSEKFWVNASSGEIYTKQPLMLNNSDLEIYQFIVFVFDGGSSPLYSNATVTVRLEPYNYHPPMFLTLKPLIALPYDLAVGTEVVQITAIDQDVHNNSGGIEYVLNGGNASDFFLIHADNGKLMLKQSIAASVNSFFTLVVMAKDQGFPSLSSQIEMSFEVTDINQFSPSFREPYVTFSTPEDLSVGSVIGKIQAEDRDYGSNGAIMYGITQENLYLPFSIGETSGLLTLIRELDFEKEGVYYLQIKAMDGGWVSKTGMVNVTVVVTDVNDNPPVFSSSEYIISLPENSDIGSNVFDIKATDADSGVNAQIVYSLIAGHVDKFLIDSRSGTITTLVVFDYEQEQNFDLTIKATNIGGLTLFSLSYFVIQISDVNEFKPIFSKKELNFSVFKNVPAGTVIGKITATDDDQGPEGQVFYLMFGQKKYMGFEINKISGEIFTTRSLRSQGNSHTDFKVLAKNPGVITGTNVDETLVRVTVIDINEAPVFTSVLYVANMSEDSPIGTSVITVSALDEDSILDWNRFFFNIENGNTNSSFAVNPSSGVVSIISLLDRELWSHYNLTLTATDNGSPPATGTTNVIINVNDVNDNAPKLTFNEAHVKENQPQGTVVARLNASDSDLVPNQGPFTYLLVNPSTDSAFSLTSDGVLVTTRTFDREQISLYQVLVAVMDSGIPQQSSTEIIYVNYKGFTNASIDTHPDFTIKINVIWLFALTHAACFFCKCKSTHEHTILFYHSPYVSDPLNNYFNTFYFTVSTNSM</sequence>
<keyword evidence="10" id="KW-1015">Disulfide bond</keyword>
<keyword evidence="6 12" id="KW-0106">Calcium</keyword>
<comment type="subcellular location">
    <subcellularLocation>
        <location evidence="1">Membrane</location>
        <topology evidence="1">Single-pass membrane protein</topology>
    </subcellularLocation>
</comment>
<feature type="domain" description="Cadherin" evidence="13">
    <location>
        <begin position="508"/>
        <end position="613"/>
    </location>
</feature>
<dbReference type="GeneTree" id="ENSGT00940000155719"/>
<evidence type="ECO:0000256" key="7">
    <source>
        <dbReference type="ARBA" id="ARBA00022889"/>
    </source>
</evidence>
<evidence type="ECO:0000256" key="12">
    <source>
        <dbReference type="PROSITE-ProRule" id="PRU00043"/>
    </source>
</evidence>
<dbReference type="InParanoid" id="A0A3Q3E4N3"/>
<feature type="domain" description="Cadherin" evidence="13">
    <location>
        <begin position="102"/>
        <end position="192"/>
    </location>
</feature>
<name>A0A3Q3E4N3_9LABR</name>
<dbReference type="GO" id="GO:0009653">
    <property type="term" value="P:anatomical structure morphogenesis"/>
    <property type="evidence" value="ECO:0007669"/>
    <property type="project" value="UniProtKB-ARBA"/>
</dbReference>
<protein>
    <recommendedName>
        <fullName evidence="13">Cadherin domain-containing protein</fullName>
    </recommendedName>
</protein>
<dbReference type="CDD" id="cd11304">
    <property type="entry name" value="Cadherin_repeat"/>
    <property type="match status" value="6"/>
</dbReference>
<dbReference type="Proteomes" id="UP000261660">
    <property type="component" value="Unplaced"/>
</dbReference>
<keyword evidence="15" id="KW-1185">Reference proteome</keyword>
<reference evidence="14" key="1">
    <citation type="submission" date="2025-08" db="UniProtKB">
        <authorList>
            <consortium name="Ensembl"/>
        </authorList>
    </citation>
    <scope>IDENTIFICATION</scope>
</reference>
<dbReference type="Ensembl" id="ENSLBET00000002286.1">
    <property type="protein sequence ID" value="ENSLBEP00000002157.1"/>
    <property type="gene ID" value="ENSLBEG00000001640.1"/>
</dbReference>
<dbReference type="PANTHER" id="PTHR24025">
    <property type="entry name" value="DESMOGLEIN FAMILY MEMBER"/>
    <property type="match status" value="1"/>
</dbReference>
<evidence type="ECO:0000256" key="6">
    <source>
        <dbReference type="ARBA" id="ARBA00022837"/>
    </source>
</evidence>
<dbReference type="GO" id="GO:0005911">
    <property type="term" value="C:cell-cell junction"/>
    <property type="evidence" value="ECO:0007669"/>
    <property type="project" value="TreeGrafter"/>
</dbReference>
<evidence type="ECO:0000256" key="8">
    <source>
        <dbReference type="ARBA" id="ARBA00022989"/>
    </source>
</evidence>
<dbReference type="FunFam" id="2.60.40.60:FF:000015">
    <property type="entry name" value="FAT atypical cadherin 1"/>
    <property type="match status" value="1"/>
</dbReference>
<dbReference type="InterPro" id="IPR015919">
    <property type="entry name" value="Cadherin-like_sf"/>
</dbReference>
<feature type="domain" description="Cadherin" evidence="13">
    <location>
        <begin position="1"/>
        <end position="86"/>
    </location>
</feature>
<feature type="domain" description="Cadherin" evidence="13">
    <location>
        <begin position="612"/>
        <end position="720"/>
    </location>
</feature>
<evidence type="ECO:0000256" key="4">
    <source>
        <dbReference type="ARBA" id="ARBA00022729"/>
    </source>
</evidence>
<feature type="domain" description="Cadherin" evidence="13">
    <location>
        <begin position="298"/>
        <end position="401"/>
    </location>
</feature>
<organism evidence="14 15">
    <name type="scientific">Labrus bergylta</name>
    <name type="common">ballan wrasse</name>
    <dbReference type="NCBI Taxonomy" id="56723"/>
    <lineage>
        <taxon>Eukaryota</taxon>
        <taxon>Metazoa</taxon>
        <taxon>Chordata</taxon>
        <taxon>Craniata</taxon>
        <taxon>Vertebrata</taxon>
        <taxon>Euteleostomi</taxon>
        <taxon>Actinopterygii</taxon>
        <taxon>Neopterygii</taxon>
        <taxon>Teleostei</taxon>
        <taxon>Neoteleostei</taxon>
        <taxon>Acanthomorphata</taxon>
        <taxon>Eupercaria</taxon>
        <taxon>Labriformes</taxon>
        <taxon>Labridae</taxon>
        <taxon>Labrus</taxon>
    </lineage>
</organism>
<keyword evidence="2" id="KW-0245">EGF-like domain</keyword>
<dbReference type="FunFam" id="2.60.40.60:FF:000116">
    <property type="entry name" value="Dachsous cadherin-related 2"/>
    <property type="match status" value="1"/>
</dbReference>
<dbReference type="PANTHER" id="PTHR24025:SF23">
    <property type="entry name" value="NEURAL-CADHERIN"/>
    <property type="match status" value="1"/>
</dbReference>
<evidence type="ECO:0000313" key="15">
    <source>
        <dbReference type="Proteomes" id="UP000261660"/>
    </source>
</evidence>
<dbReference type="InterPro" id="IPR020894">
    <property type="entry name" value="Cadherin_CS"/>
</dbReference>
<dbReference type="AlphaFoldDB" id="A0A3Q3E4N3"/>
<dbReference type="PROSITE" id="PS00232">
    <property type="entry name" value="CADHERIN_1"/>
    <property type="match status" value="2"/>
</dbReference>
<dbReference type="FunFam" id="2.60.40.60:FF:000080">
    <property type="entry name" value="FAT atypical cadherin 1"/>
    <property type="match status" value="1"/>
</dbReference>
<feature type="domain" description="Cadherin" evidence="13">
    <location>
        <begin position="193"/>
        <end position="297"/>
    </location>
</feature>
<dbReference type="InterPro" id="IPR050971">
    <property type="entry name" value="Cadherin-domain_protein"/>
</dbReference>
<evidence type="ECO:0000256" key="1">
    <source>
        <dbReference type="ARBA" id="ARBA00004167"/>
    </source>
</evidence>
<keyword evidence="4" id="KW-0732">Signal</keyword>
<evidence type="ECO:0000256" key="9">
    <source>
        <dbReference type="ARBA" id="ARBA00023136"/>
    </source>
</evidence>
<keyword evidence="3" id="KW-0812">Transmembrane</keyword>
<keyword evidence="11" id="KW-0325">Glycoprotein</keyword>
<dbReference type="Gene3D" id="2.60.40.60">
    <property type="entry name" value="Cadherins"/>
    <property type="match status" value="7"/>
</dbReference>
<keyword evidence="7" id="KW-0130">Cell adhesion</keyword>
<evidence type="ECO:0000313" key="14">
    <source>
        <dbReference type="Ensembl" id="ENSLBEP00000002157.1"/>
    </source>
</evidence>
<dbReference type="FunFam" id="2.60.40.60:FF:000029">
    <property type="entry name" value="Cadherin EGF LAG seven-pass G-type receptor 3"/>
    <property type="match status" value="1"/>
</dbReference>
<evidence type="ECO:0000256" key="11">
    <source>
        <dbReference type="ARBA" id="ARBA00023180"/>
    </source>
</evidence>
<dbReference type="GO" id="GO:0005509">
    <property type="term" value="F:calcium ion binding"/>
    <property type="evidence" value="ECO:0007669"/>
    <property type="project" value="UniProtKB-UniRule"/>
</dbReference>
<feature type="domain" description="Cadherin" evidence="13">
    <location>
        <begin position="402"/>
        <end position="507"/>
    </location>
</feature>
<dbReference type="GO" id="GO:0005886">
    <property type="term" value="C:plasma membrane"/>
    <property type="evidence" value="ECO:0007669"/>
    <property type="project" value="InterPro"/>
</dbReference>
<dbReference type="FunFam" id="2.60.40.60:FF:000037">
    <property type="entry name" value="FAT atypical cadherin 1"/>
    <property type="match status" value="1"/>
</dbReference>
<dbReference type="GO" id="GO:0007156">
    <property type="term" value="P:homophilic cell adhesion via plasma membrane adhesion molecules"/>
    <property type="evidence" value="ECO:0007669"/>
    <property type="project" value="InterPro"/>
</dbReference>
<evidence type="ECO:0000256" key="5">
    <source>
        <dbReference type="ARBA" id="ARBA00022737"/>
    </source>
</evidence>
<proteinExistence type="predicted"/>
<dbReference type="PRINTS" id="PR00205">
    <property type="entry name" value="CADHERIN"/>
</dbReference>